<reference evidence="5" key="4">
    <citation type="journal article" date="2015" name="G3 (Bethesda)">
        <title>Genome sequences of three phytopathogenic species of the Magnaporthaceae family of fungi.</title>
        <authorList>
            <person name="Okagaki L.H."/>
            <person name="Nunes C.C."/>
            <person name="Sailsbery J."/>
            <person name="Clay B."/>
            <person name="Brown D."/>
            <person name="John T."/>
            <person name="Oh Y."/>
            <person name="Young N."/>
            <person name="Fitzgerald M."/>
            <person name="Haas B.J."/>
            <person name="Zeng Q."/>
            <person name="Young S."/>
            <person name="Adiconis X."/>
            <person name="Fan L."/>
            <person name="Levin J.Z."/>
            <person name="Mitchell T.K."/>
            <person name="Okubara P.A."/>
            <person name="Farman M.L."/>
            <person name="Kohn L.M."/>
            <person name="Birren B."/>
            <person name="Ma L.-J."/>
            <person name="Dean R.A."/>
        </authorList>
    </citation>
    <scope>NUCLEOTIDE SEQUENCE</scope>
    <source>
        <strain evidence="5">ATCC 64411 / 73-15</strain>
    </source>
</reference>
<dbReference type="PANTHER" id="PTHR18884">
    <property type="entry name" value="SEPTIN"/>
    <property type="match status" value="1"/>
</dbReference>
<keyword evidence="1" id="KW-0547">Nucleotide-binding</keyword>
<evidence type="ECO:0000259" key="3">
    <source>
        <dbReference type="PROSITE" id="PS51719"/>
    </source>
</evidence>
<evidence type="ECO:0000313" key="6">
    <source>
        <dbReference type="Proteomes" id="UP000011715"/>
    </source>
</evidence>
<comment type="similarity">
    <text evidence="1">Belongs to the TRAFAC class TrmE-Era-EngA-EngB-Septin-like GTPase superfamily. Septin GTPase family.</text>
</comment>
<dbReference type="InterPro" id="IPR027417">
    <property type="entry name" value="P-loop_NTPase"/>
</dbReference>
<keyword evidence="6" id="KW-1185">Reference proteome</keyword>
<dbReference type="EMBL" id="GL876978">
    <property type="protein sequence ID" value="KLU91852.1"/>
    <property type="molecule type" value="Genomic_DNA"/>
</dbReference>
<dbReference type="Pfam" id="PF00735">
    <property type="entry name" value="Septin"/>
    <property type="match status" value="2"/>
</dbReference>
<dbReference type="VEuPathDB" id="FungiDB:MAPG_10801"/>
<keyword evidence="1" id="KW-0342">GTP-binding</keyword>
<dbReference type="STRING" id="644358.A0A0C4EDJ9"/>
<evidence type="ECO:0000313" key="4">
    <source>
        <dbReference type="EMBL" id="KLU91852.1"/>
    </source>
</evidence>
<evidence type="ECO:0000313" key="5">
    <source>
        <dbReference type="EnsemblFungi" id="MAPG_10801T0"/>
    </source>
</evidence>
<feature type="domain" description="Septin-type G" evidence="3">
    <location>
        <begin position="155"/>
        <end position="540"/>
    </location>
</feature>
<evidence type="ECO:0000256" key="2">
    <source>
        <dbReference type="SAM" id="MobiDB-lite"/>
    </source>
</evidence>
<dbReference type="EnsemblFungi" id="MAPG_10801T0">
    <property type="protein sequence ID" value="MAPG_10801T0"/>
    <property type="gene ID" value="MAPG_10801"/>
</dbReference>
<protein>
    <submittedName>
        <fullName evidence="4">Septin</fullName>
    </submittedName>
</protein>
<reference evidence="4" key="2">
    <citation type="submission" date="2010-05" db="EMBL/GenBank/DDBJ databases">
        <title>The Genome Sequence of Magnaporthe poae strain ATCC 64411.</title>
        <authorList>
            <consortium name="The Broad Institute Genome Sequencing Platform"/>
            <consortium name="Broad Institute Genome Sequencing Center for Infectious Disease"/>
            <person name="Ma L.-J."/>
            <person name="Dead R."/>
            <person name="Young S."/>
            <person name="Zeng Q."/>
            <person name="Koehrsen M."/>
            <person name="Alvarado L."/>
            <person name="Berlin A."/>
            <person name="Chapman S.B."/>
            <person name="Chen Z."/>
            <person name="Freedman E."/>
            <person name="Gellesch M."/>
            <person name="Goldberg J."/>
            <person name="Griggs A."/>
            <person name="Gujja S."/>
            <person name="Heilman E.R."/>
            <person name="Heiman D."/>
            <person name="Hepburn T."/>
            <person name="Howarth C."/>
            <person name="Jen D."/>
            <person name="Larson L."/>
            <person name="Mehta T."/>
            <person name="Neiman D."/>
            <person name="Pearson M."/>
            <person name="Roberts A."/>
            <person name="Saif S."/>
            <person name="Shea T."/>
            <person name="Shenoy N."/>
            <person name="Sisk P."/>
            <person name="Stolte C."/>
            <person name="Sykes S."/>
            <person name="Walk T."/>
            <person name="White J."/>
            <person name="Yandava C."/>
            <person name="Haas B."/>
            <person name="Nusbaum C."/>
            <person name="Birren B."/>
        </authorList>
    </citation>
    <scope>NUCLEOTIDE SEQUENCE</scope>
    <source>
        <strain evidence="4">ATCC 64411</strain>
    </source>
</reference>
<name>A0A0C4EDJ9_MAGP6</name>
<dbReference type="AlphaFoldDB" id="A0A0C4EDJ9"/>
<reference evidence="4" key="3">
    <citation type="submission" date="2011-03" db="EMBL/GenBank/DDBJ databases">
        <title>Annotation of Magnaporthe poae ATCC 64411.</title>
        <authorList>
            <person name="Ma L.-J."/>
            <person name="Dead R."/>
            <person name="Young S.K."/>
            <person name="Zeng Q."/>
            <person name="Gargeya S."/>
            <person name="Fitzgerald M."/>
            <person name="Haas B."/>
            <person name="Abouelleil A."/>
            <person name="Alvarado L."/>
            <person name="Arachchi H.M."/>
            <person name="Berlin A."/>
            <person name="Brown A."/>
            <person name="Chapman S.B."/>
            <person name="Chen Z."/>
            <person name="Dunbar C."/>
            <person name="Freedman E."/>
            <person name="Gearin G."/>
            <person name="Gellesch M."/>
            <person name="Goldberg J."/>
            <person name="Griggs A."/>
            <person name="Gujja S."/>
            <person name="Heiman D."/>
            <person name="Howarth C."/>
            <person name="Larson L."/>
            <person name="Lui A."/>
            <person name="MacDonald P.J.P."/>
            <person name="Mehta T."/>
            <person name="Montmayeur A."/>
            <person name="Murphy C."/>
            <person name="Neiman D."/>
            <person name="Pearson M."/>
            <person name="Priest M."/>
            <person name="Roberts A."/>
            <person name="Saif S."/>
            <person name="Shea T."/>
            <person name="Shenoy N."/>
            <person name="Sisk P."/>
            <person name="Stolte C."/>
            <person name="Sykes S."/>
            <person name="Yandava C."/>
            <person name="Wortman J."/>
            <person name="Nusbaum C."/>
            <person name="Birren B."/>
        </authorList>
    </citation>
    <scope>NUCLEOTIDE SEQUENCE</scope>
    <source>
        <strain evidence="4">ATCC 64411</strain>
    </source>
</reference>
<evidence type="ECO:0000256" key="1">
    <source>
        <dbReference type="RuleBase" id="RU004560"/>
    </source>
</evidence>
<sequence length="558" mass="61936">MSQPPRRSSLGMLLRRSKSGEFKGKKAQAREAELQRQRDASIPKSPPRLPVLYNGAPAPELQTFGGDALRPDSIAIVSGHAASYADNQSMLSRPSYDPGSRSLVNVPVPVPPIPHGSWVDPYARTESMTHRGRYSYASSAVSTVNNPRRVRRRKDPTPFNVLIVGTRGSGKTSFLEFLKTSLALPPKKRAKSGVPDMDNFTPAPPPSGNFIPHFLETDIDGERIGLTLWDSEGLEKNVVDLQLREMSTFLESKFEDTFTEEMKVMRSPGAQDTHIHAVFLVLDPARLDRNIASAKAQAPAGHNGKYVVQPRIVGGLDEDLDLQVLRTLQGKTTVIPVISKADTITTKHMDVLKRTVWDSLKKSNLDPLQALGFDEDDSSTPDSSRIDEEPEEVEAEAEAEEDDAAAAPEGQATPTNEPQSPVLGEDEEDGRHKEDRRSAVSGSPASKMSKRDSIRRSRILEELKDDDEPPFIPMSIISPDIYEPEVVGRAFPWGFADPYDAAHCDFVRLKESVFSDWRAELREASREQWYETWRTSRLKQRENGRGSGVRRYATTGGN</sequence>
<reference evidence="6" key="1">
    <citation type="submission" date="2010-05" db="EMBL/GenBank/DDBJ databases">
        <title>The genome sequence of Magnaporthe poae strain ATCC 64411.</title>
        <authorList>
            <person name="Ma L.-J."/>
            <person name="Dead R."/>
            <person name="Young S."/>
            <person name="Zeng Q."/>
            <person name="Koehrsen M."/>
            <person name="Alvarado L."/>
            <person name="Berlin A."/>
            <person name="Chapman S.B."/>
            <person name="Chen Z."/>
            <person name="Freedman E."/>
            <person name="Gellesch M."/>
            <person name="Goldberg J."/>
            <person name="Griggs A."/>
            <person name="Gujja S."/>
            <person name="Heilman E.R."/>
            <person name="Heiman D."/>
            <person name="Hepburn T."/>
            <person name="Howarth C."/>
            <person name="Jen D."/>
            <person name="Larson L."/>
            <person name="Mehta T."/>
            <person name="Neiman D."/>
            <person name="Pearson M."/>
            <person name="Roberts A."/>
            <person name="Saif S."/>
            <person name="Shea T."/>
            <person name="Shenoy N."/>
            <person name="Sisk P."/>
            <person name="Stolte C."/>
            <person name="Sykes S."/>
            <person name="Walk T."/>
            <person name="White J."/>
            <person name="Yandava C."/>
            <person name="Haas B."/>
            <person name="Nusbaum C."/>
            <person name="Birren B."/>
        </authorList>
    </citation>
    <scope>NUCLEOTIDE SEQUENCE [LARGE SCALE GENOMIC DNA]</scope>
    <source>
        <strain evidence="6">ATCC 64411 / 73-15</strain>
    </source>
</reference>
<feature type="region of interest" description="Disordered" evidence="2">
    <location>
        <begin position="369"/>
        <end position="456"/>
    </location>
</feature>
<dbReference type="InterPro" id="IPR030379">
    <property type="entry name" value="G_SEPTIN_dom"/>
</dbReference>
<dbReference type="OMA" id="IGRQFPW"/>
<dbReference type="GO" id="GO:0005525">
    <property type="term" value="F:GTP binding"/>
    <property type="evidence" value="ECO:0007669"/>
    <property type="project" value="UniProtKB-KW"/>
</dbReference>
<dbReference type="eggNOG" id="KOG3859">
    <property type="taxonomic scope" value="Eukaryota"/>
</dbReference>
<gene>
    <name evidence="4" type="ORF">MAPG_10801</name>
</gene>
<feature type="compositionally biased region" description="Basic and acidic residues" evidence="2">
    <location>
        <begin position="429"/>
        <end position="438"/>
    </location>
</feature>
<accession>A0A0C4EDJ9</accession>
<reference evidence="5" key="5">
    <citation type="submission" date="2015-06" db="UniProtKB">
        <authorList>
            <consortium name="EnsemblFungi"/>
        </authorList>
    </citation>
    <scope>IDENTIFICATION</scope>
    <source>
        <strain evidence="5">ATCC 64411</strain>
    </source>
</reference>
<dbReference type="SUPFAM" id="SSF52540">
    <property type="entry name" value="P-loop containing nucleoside triphosphate hydrolases"/>
    <property type="match status" value="1"/>
</dbReference>
<feature type="region of interest" description="Disordered" evidence="2">
    <location>
        <begin position="1"/>
        <end position="56"/>
    </location>
</feature>
<dbReference type="EMBL" id="ADBL01002669">
    <property type="status" value="NOT_ANNOTATED_CDS"/>
    <property type="molecule type" value="Genomic_DNA"/>
</dbReference>
<dbReference type="Proteomes" id="UP000011715">
    <property type="component" value="Unassembled WGS sequence"/>
</dbReference>
<dbReference type="PROSITE" id="PS51719">
    <property type="entry name" value="G_SEPTIN"/>
    <property type="match status" value="1"/>
</dbReference>
<proteinExistence type="inferred from homology"/>
<organism evidence="5 6">
    <name type="scientific">Magnaporthiopsis poae (strain ATCC 64411 / 73-15)</name>
    <name type="common">Kentucky bluegrass fungus</name>
    <name type="synonym">Magnaporthe poae</name>
    <dbReference type="NCBI Taxonomy" id="644358"/>
    <lineage>
        <taxon>Eukaryota</taxon>
        <taxon>Fungi</taxon>
        <taxon>Dikarya</taxon>
        <taxon>Ascomycota</taxon>
        <taxon>Pezizomycotina</taxon>
        <taxon>Sordariomycetes</taxon>
        <taxon>Sordariomycetidae</taxon>
        <taxon>Magnaporthales</taxon>
        <taxon>Magnaporthaceae</taxon>
        <taxon>Magnaporthiopsis</taxon>
    </lineage>
</organism>
<dbReference type="OrthoDB" id="5337438at2759"/>
<feature type="compositionally biased region" description="Acidic residues" evidence="2">
    <location>
        <begin position="388"/>
        <end position="404"/>
    </location>
</feature>
<feature type="compositionally biased region" description="Low complexity" evidence="2">
    <location>
        <begin position="1"/>
        <end position="14"/>
    </location>
</feature>
<dbReference type="Gene3D" id="3.40.50.300">
    <property type="entry name" value="P-loop containing nucleotide triphosphate hydrolases"/>
    <property type="match status" value="1"/>
</dbReference>
<feature type="compositionally biased region" description="Basic and acidic residues" evidence="2">
    <location>
        <begin position="18"/>
        <end position="41"/>
    </location>
</feature>